<dbReference type="RefSeq" id="WP_117002643.1">
    <property type="nucleotide sequence ID" value="NZ_BMJS01000014.1"/>
</dbReference>
<evidence type="ECO:0000313" key="2">
    <source>
        <dbReference type="Proteomes" id="UP000636949"/>
    </source>
</evidence>
<dbReference type="OrthoDB" id="5624537at2"/>
<comment type="caution">
    <text evidence="1">The sequence shown here is derived from an EMBL/GenBank/DDBJ whole genome shotgun (WGS) entry which is preliminary data.</text>
</comment>
<gene>
    <name evidence="1" type="ORF">GCM10010995_14400</name>
</gene>
<evidence type="ECO:0000313" key="1">
    <source>
        <dbReference type="EMBL" id="GGF98292.1"/>
    </source>
</evidence>
<accession>A0A8J2Z4K2</accession>
<dbReference type="Proteomes" id="UP000636949">
    <property type="component" value="Unassembled WGS sequence"/>
</dbReference>
<name>A0A8J2Z4K2_9GAMM</name>
<sequence>MKKITVEEKITNLYHCSILEFFQQCMHRKMETHDIAKLLDCSVSNLRRIARKYNFHFHHPEPTPMLAQNQNFLKKKLNIDNFLSRRWRVGQYA</sequence>
<dbReference type="EMBL" id="BMJS01000014">
    <property type="protein sequence ID" value="GGF98292.1"/>
    <property type="molecule type" value="Genomic_DNA"/>
</dbReference>
<reference evidence="1" key="1">
    <citation type="journal article" date="2014" name="Int. J. Syst. Evol. Microbiol.">
        <title>Complete genome sequence of Corynebacterium casei LMG S-19264T (=DSM 44701T), isolated from a smear-ripened cheese.</title>
        <authorList>
            <consortium name="US DOE Joint Genome Institute (JGI-PGF)"/>
            <person name="Walter F."/>
            <person name="Albersmeier A."/>
            <person name="Kalinowski J."/>
            <person name="Ruckert C."/>
        </authorList>
    </citation>
    <scope>NUCLEOTIDE SEQUENCE</scope>
    <source>
        <strain evidence="1">CGMCC 1.15758</strain>
    </source>
</reference>
<organism evidence="1 2">
    <name type="scientific">Cysteiniphilum litorale</name>
    <dbReference type="NCBI Taxonomy" id="2056700"/>
    <lineage>
        <taxon>Bacteria</taxon>
        <taxon>Pseudomonadati</taxon>
        <taxon>Pseudomonadota</taxon>
        <taxon>Gammaproteobacteria</taxon>
        <taxon>Thiotrichales</taxon>
        <taxon>Fastidiosibacteraceae</taxon>
        <taxon>Cysteiniphilum</taxon>
    </lineage>
</organism>
<proteinExistence type="predicted"/>
<protein>
    <submittedName>
        <fullName evidence="1">Uncharacterized protein</fullName>
    </submittedName>
</protein>
<dbReference type="AlphaFoldDB" id="A0A8J2Z4K2"/>
<reference evidence="1" key="2">
    <citation type="submission" date="2020-09" db="EMBL/GenBank/DDBJ databases">
        <authorList>
            <person name="Sun Q."/>
            <person name="Zhou Y."/>
        </authorList>
    </citation>
    <scope>NUCLEOTIDE SEQUENCE</scope>
    <source>
        <strain evidence="1">CGMCC 1.15758</strain>
    </source>
</reference>
<keyword evidence="2" id="KW-1185">Reference proteome</keyword>